<evidence type="ECO:0000313" key="1">
    <source>
        <dbReference type="EMBL" id="KIM71505.1"/>
    </source>
</evidence>
<accession>A0A0C3EFQ8</accession>
<reference evidence="1 2" key="1">
    <citation type="submission" date="2014-04" db="EMBL/GenBank/DDBJ databases">
        <authorList>
            <consortium name="DOE Joint Genome Institute"/>
            <person name="Kuo A."/>
            <person name="Tarkka M."/>
            <person name="Buscot F."/>
            <person name="Kohler A."/>
            <person name="Nagy L.G."/>
            <person name="Floudas D."/>
            <person name="Copeland A."/>
            <person name="Barry K.W."/>
            <person name="Cichocki N."/>
            <person name="Veneault-Fourrey C."/>
            <person name="LaButti K."/>
            <person name="Lindquist E.A."/>
            <person name="Lipzen A."/>
            <person name="Lundell T."/>
            <person name="Morin E."/>
            <person name="Murat C."/>
            <person name="Sun H."/>
            <person name="Tunlid A."/>
            <person name="Henrissat B."/>
            <person name="Grigoriev I.V."/>
            <person name="Hibbett D.S."/>
            <person name="Martin F."/>
            <person name="Nordberg H.P."/>
            <person name="Cantor M.N."/>
            <person name="Hua S.X."/>
        </authorList>
    </citation>
    <scope>NUCLEOTIDE SEQUENCE [LARGE SCALE GENOMIC DNA]</scope>
    <source>
        <strain evidence="1 2">F 1598</strain>
    </source>
</reference>
<gene>
    <name evidence="1" type="ORF">PILCRDRAFT_17020</name>
</gene>
<dbReference type="EMBL" id="KN833296">
    <property type="protein sequence ID" value="KIM71505.1"/>
    <property type="molecule type" value="Genomic_DNA"/>
</dbReference>
<dbReference type="AlphaFoldDB" id="A0A0C3EFQ8"/>
<dbReference type="InParanoid" id="A0A0C3EFQ8"/>
<dbReference type="Proteomes" id="UP000054166">
    <property type="component" value="Unassembled WGS sequence"/>
</dbReference>
<name>A0A0C3EFQ8_PILCF</name>
<dbReference type="HOGENOM" id="CLU_2109932_0_0_1"/>
<organism evidence="1 2">
    <name type="scientific">Piloderma croceum (strain F 1598)</name>
    <dbReference type="NCBI Taxonomy" id="765440"/>
    <lineage>
        <taxon>Eukaryota</taxon>
        <taxon>Fungi</taxon>
        <taxon>Dikarya</taxon>
        <taxon>Basidiomycota</taxon>
        <taxon>Agaricomycotina</taxon>
        <taxon>Agaricomycetes</taxon>
        <taxon>Agaricomycetidae</taxon>
        <taxon>Atheliales</taxon>
        <taxon>Atheliaceae</taxon>
        <taxon>Piloderma</taxon>
    </lineage>
</organism>
<evidence type="ECO:0000313" key="2">
    <source>
        <dbReference type="Proteomes" id="UP000054166"/>
    </source>
</evidence>
<protein>
    <submittedName>
        <fullName evidence="1">Uncharacterized protein</fullName>
    </submittedName>
</protein>
<reference evidence="2" key="2">
    <citation type="submission" date="2015-01" db="EMBL/GenBank/DDBJ databases">
        <title>Evolutionary Origins and Diversification of the Mycorrhizal Mutualists.</title>
        <authorList>
            <consortium name="DOE Joint Genome Institute"/>
            <consortium name="Mycorrhizal Genomics Consortium"/>
            <person name="Kohler A."/>
            <person name="Kuo A."/>
            <person name="Nagy L.G."/>
            <person name="Floudas D."/>
            <person name="Copeland A."/>
            <person name="Barry K.W."/>
            <person name="Cichocki N."/>
            <person name="Veneault-Fourrey C."/>
            <person name="LaButti K."/>
            <person name="Lindquist E.A."/>
            <person name="Lipzen A."/>
            <person name="Lundell T."/>
            <person name="Morin E."/>
            <person name="Murat C."/>
            <person name="Riley R."/>
            <person name="Ohm R."/>
            <person name="Sun H."/>
            <person name="Tunlid A."/>
            <person name="Henrissat B."/>
            <person name="Grigoriev I.V."/>
            <person name="Hibbett D.S."/>
            <person name="Martin F."/>
        </authorList>
    </citation>
    <scope>NUCLEOTIDE SEQUENCE [LARGE SCALE GENOMIC DNA]</scope>
    <source>
        <strain evidence="2">F 1598</strain>
    </source>
</reference>
<proteinExistence type="predicted"/>
<sequence>MRSTEQNAWMSASYLLIDLWRVHGEDNWDECTPPYLDSIHSLLEDELTAANIVLKSSNPSNDTLHLHRRIIAFYHQEIELRSQGQDAWNSAIEDDALVMYGRGVNKTTFKRLYGF</sequence>
<dbReference type="OrthoDB" id="3198453at2759"/>
<keyword evidence="2" id="KW-1185">Reference proteome</keyword>